<dbReference type="PANTHER" id="PTHR43409">
    <property type="entry name" value="ANAEROBIC MAGNESIUM-PROTOPORPHYRIN IX MONOMETHYL ESTER CYCLASE-RELATED"/>
    <property type="match status" value="1"/>
</dbReference>
<organism evidence="7 8">
    <name type="scientific">Anaerolinea thermophila (strain DSM 14523 / JCM 11388 / NBRC 100420 / UNI-1)</name>
    <dbReference type="NCBI Taxonomy" id="926569"/>
    <lineage>
        <taxon>Bacteria</taxon>
        <taxon>Bacillati</taxon>
        <taxon>Chloroflexota</taxon>
        <taxon>Anaerolineae</taxon>
        <taxon>Anaerolineales</taxon>
        <taxon>Anaerolineaceae</taxon>
        <taxon>Anaerolinea</taxon>
    </lineage>
</organism>
<dbReference type="InterPro" id="IPR023404">
    <property type="entry name" value="rSAM_horseshoe"/>
</dbReference>
<dbReference type="Pfam" id="PF04055">
    <property type="entry name" value="Radical_SAM"/>
    <property type="match status" value="1"/>
</dbReference>
<evidence type="ECO:0000313" key="8">
    <source>
        <dbReference type="Proteomes" id="UP000008922"/>
    </source>
</evidence>
<dbReference type="InParanoid" id="E8N569"/>
<dbReference type="InterPro" id="IPR051198">
    <property type="entry name" value="BchE-like"/>
</dbReference>
<evidence type="ECO:0000313" key="7">
    <source>
        <dbReference type="EMBL" id="BAJ63583.1"/>
    </source>
</evidence>
<dbReference type="STRING" id="926569.ANT_15550"/>
<dbReference type="HOGENOM" id="CLU_021572_5_0_0"/>
<dbReference type="KEGG" id="atm:ANT_15550"/>
<keyword evidence="8" id="KW-1185">Reference proteome</keyword>
<dbReference type="InterPro" id="IPR034530">
    <property type="entry name" value="HpnP-like"/>
</dbReference>
<dbReference type="EMBL" id="AP012029">
    <property type="protein sequence ID" value="BAJ63583.1"/>
    <property type="molecule type" value="Genomic_DNA"/>
</dbReference>
<dbReference type="GO" id="GO:0046872">
    <property type="term" value="F:metal ion binding"/>
    <property type="evidence" value="ECO:0007669"/>
    <property type="project" value="UniProtKB-KW"/>
</dbReference>
<dbReference type="Proteomes" id="UP000008922">
    <property type="component" value="Chromosome"/>
</dbReference>
<dbReference type="InterPro" id="IPR007197">
    <property type="entry name" value="rSAM"/>
</dbReference>
<dbReference type="SUPFAM" id="SSF102114">
    <property type="entry name" value="Radical SAM enzymes"/>
    <property type="match status" value="1"/>
</dbReference>
<evidence type="ECO:0000259" key="6">
    <source>
        <dbReference type="PROSITE" id="PS51918"/>
    </source>
</evidence>
<dbReference type="Pfam" id="PF13282">
    <property type="entry name" value="DUF4070"/>
    <property type="match status" value="1"/>
</dbReference>
<dbReference type="CDD" id="cd01335">
    <property type="entry name" value="Radical_SAM"/>
    <property type="match status" value="1"/>
</dbReference>
<dbReference type="InterPro" id="IPR025274">
    <property type="entry name" value="DUF4070"/>
</dbReference>
<dbReference type="SFLD" id="SFLDS00029">
    <property type="entry name" value="Radical_SAM"/>
    <property type="match status" value="1"/>
</dbReference>
<accession>E8N569</accession>
<proteinExistence type="predicted"/>
<keyword evidence="4" id="KW-0408">Iron</keyword>
<dbReference type="SFLD" id="SFLDG01082">
    <property type="entry name" value="B12-binding_domain_containing"/>
    <property type="match status" value="1"/>
</dbReference>
<dbReference type="GO" id="GO:0051536">
    <property type="term" value="F:iron-sulfur cluster binding"/>
    <property type="evidence" value="ECO:0007669"/>
    <property type="project" value="UniProtKB-KW"/>
</dbReference>
<dbReference type="GO" id="GO:0003824">
    <property type="term" value="F:catalytic activity"/>
    <property type="evidence" value="ECO:0007669"/>
    <property type="project" value="InterPro"/>
</dbReference>
<keyword evidence="2" id="KW-0949">S-adenosyl-L-methionine</keyword>
<dbReference type="Gene3D" id="3.80.30.20">
    <property type="entry name" value="tm_1862 like domain"/>
    <property type="match status" value="1"/>
</dbReference>
<evidence type="ECO:0000256" key="5">
    <source>
        <dbReference type="ARBA" id="ARBA00023014"/>
    </source>
</evidence>
<gene>
    <name evidence="7" type="ordered locus">ANT_15550</name>
</gene>
<dbReference type="InterPro" id="IPR034466">
    <property type="entry name" value="Methyltransferase_Class_B"/>
</dbReference>
<dbReference type="SFLD" id="SFLDG01123">
    <property type="entry name" value="methyltransferase_(Class_B)"/>
    <property type="match status" value="1"/>
</dbReference>
<dbReference type="GO" id="GO:0005829">
    <property type="term" value="C:cytosol"/>
    <property type="evidence" value="ECO:0007669"/>
    <property type="project" value="TreeGrafter"/>
</dbReference>
<comment type="cofactor">
    <cofactor evidence="1">
        <name>[4Fe-4S] cluster</name>
        <dbReference type="ChEBI" id="CHEBI:49883"/>
    </cofactor>
</comment>
<dbReference type="SMART" id="SM00729">
    <property type="entry name" value="Elp3"/>
    <property type="match status" value="1"/>
</dbReference>
<evidence type="ECO:0000256" key="3">
    <source>
        <dbReference type="ARBA" id="ARBA00022723"/>
    </source>
</evidence>
<sequence length="502" mass="57741">MGEMNALLIYPEFPETFWSFKHALKFIQKKASSPPLGLVTIASLLPEDWNIRIVDLNVSPLTHDDIVWADLAMISAMVVQKKSAHEVIQRCKDAGKKVVAGGPLFLGEWEQFPQVDHFVLNEGEITLPQFLKDFLSGNANRIYQTTSFANMQTSPVPRWELIDLKAYDSLSIQYSRGCPFNCDFCNVTAMLGHRPRTKNVEQILAELDKMYQLGWRRNIFFVDDNFIGNRKQLKEEILPALIEWRKDKKGCHFITEASINLADDPELMELMRTAGFVSVFVGIETPVEDSLSECNKKQNLKRDLLTAVQTLQKNGLQVMGGFIVGFDHDPPNIFQKQIEFIQKSGIVTAMVGLLQAPYGTKLYERMEKEGRIVKELSGDNTNGTTNIIPKMGFNALQAGYHVLLEELYKPEGFYSRVKTFLENYTLPEVRPVQVHTEEIMAFFRSIWELGIKGKERKEFWKLFFWTLLKHPQKFPLAITFSIYGYHFRQIFEKNIKQQESMA</sequence>
<dbReference type="InterPro" id="IPR006638">
    <property type="entry name" value="Elp3/MiaA/NifB-like_rSAM"/>
</dbReference>
<evidence type="ECO:0000256" key="4">
    <source>
        <dbReference type="ARBA" id="ARBA00023004"/>
    </source>
</evidence>
<dbReference type="Gene3D" id="3.40.50.280">
    <property type="entry name" value="Cobalamin-binding domain"/>
    <property type="match status" value="1"/>
</dbReference>
<dbReference type="SFLD" id="SFLDF00303">
    <property type="entry name" value="hopanoid_C2-methyltransferase"/>
    <property type="match status" value="1"/>
</dbReference>
<dbReference type="eggNOG" id="COG1032">
    <property type="taxonomic scope" value="Bacteria"/>
</dbReference>
<protein>
    <recommendedName>
        <fullName evidence="6">Radical SAM core domain-containing protein</fullName>
    </recommendedName>
</protein>
<dbReference type="PANTHER" id="PTHR43409:SF3">
    <property type="entry name" value="HYPOTHETICAL METHYLTRANSFERASE"/>
    <property type="match status" value="1"/>
</dbReference>
<reference evidence="7 8" key="1">
    <citation type="submission" date="2010-12" db="EMBL/GenBank/DDBJ databases">
        <title>Whole genome sequence of Anaerolinea thermophila UNI-1.</title>
        <authorList>
            <person name="Narita-Yamada S."/>
            <person name="Kishi E."/>
            <person name="Watanabe Y."/>
            <person name="Takasaki K."/>
            <person name="Ankai A."/>
            <person name="Oguchi A."/>
            <person name="Fukui S."/>
            <person name="Takahashi M."/>
            <person name="Yashiro I."/>
            <person name="Hosoyama A."/>
            <person name="Sekiguchi Y."/>
            <person name="Hanada S."/>
            <person name="Fujita N."/>
        </authorList>
    </citation>
    <scope>NUCLEOTIDE SEQUENCE [LARGE SCALE GENOMIC DNA]</scope>
    <source>
        <strain evidence="8">DSM 14523 / JCM 11388 / NBRC 100420 / UNI-1</strain>
    </source>
</reference>
<evidence type="ECO:0000256" key="1">
    <source>
        <dbReference type="ARBA" id="ARBA00001966"/>
    </source>
</evidence>
<dbReference type="AlphaFoldDB" id="E8N569"/>
<feature type="domain" description="Radical SAM core" evidence="6">
    <location>
        <begin position="162"/>
        <end position="394"/>
    </location>
</feature>
<evidence type="ECO:0000256" key="2">
    <source>
        <dbReference type="ARBA" id="ARBA00022691"/>
    </source>
</evidence>
<name>E8N569_ANATU</name>
<keyword evidence="5" id="KW-0411">Iron-sulfur</keyword>
<dbReference type="PROSITE" id="PS51918">
    <property type="entry name" value="RADICAL_SAM"/>
    <property type="match status" value="1"/>
</dbReference>
<dbReference type="InterPro" id="IPR058240">
    <property type="entry name" value="rSAM_sf"/>
</dbReference>
<keyword evidence="3" id="KW-0479">Metal-binding</keyword>